<keyword evidence="4" id="KW-0479">Metal-binding</keyword>
<evidence type="ECO:0000256" key="6">
    <source>
        <dbReference type="ARBA" id="ARBA00022801"/>
    </source>
</evidence>
<keyword evidence="9" id="KW-0472">Membrane</keyword>
<evidence type="ECO:0000256" key="9">
    <source>
        <dbReference type="SAM" id="Phobius"/>
    </source>
</evidence>
<evidence type="ECO:0000256" key="7">
    <source>
        <dbReference type="ARBA" id="ARBA00022842"/>
    </source>
</evidence>
<comment type="cofactor">
    <cofactor evidence="1">
        <name>Mn(2+)</name>
        <dbReference type="ChEBI" id="CHEBI:29035"/>
    </cofactor>
</comment>
<dbReference type="Gene3D" id="3.60.10.10">
    <property type="entry name" value="Endonuclease/exonuclease/phosphatase"/>
    <property type="match status" value="1"/>
</dbReference>
<keyword evidence="3" id="KW-0540">Nuclease</keyword>
<dbReference type="InterPro" id="IPR005135">
    <property type="entry name" value="Endo/exonuclease/phosphatase"/>
</dbReference>
<dbReference type="GO" id="GO:0004519">
    <property type="term" value="F:endonuclease activity"/>
    <property type="evidence" value="ECO:0007669"/>
    <property type="project" value="UniProtKB-KW"/>
</dbReference>
<organism evidence="11 12">
    <name type="scientific">Streptococcus gallinaceus</name>
    <dbReference type="NCBI Taxonomy" id="165758"/>
    <lineage>
        <taxon>Bacteria</taxon>
        <taxon>Bacillati</taxon>
        <taxon>Bacillota</taxon>
        <taxon>Bacilli</taxon>
        <taxon>Lactobacillales</taxon>
        <taxon>Streptococcaceae</taxon>
        <taxon>Streptococcus</taxon>
    </lineage>
</organism>
<evidence type="ECO:0000256" key="2">
    <source>
        <dbReference type="ARBA" id="ARBA00001946"/>
    </source>
</evidence>
<keyword evidence="7" id="KW-0460">Magnesium</keyword>
<evidence type="ECO:0000256" key="8">
    <source>
        <dbReference type="ARBA" id="ARBA00023204"/>
    </source>
</evidence>
<name>A0ABV2JMT8_9STRE</name>
<keyword evidence="6 11" id="KW-0378">Hydrolase</keyword>
<dbReference type="Pfam" id="PF03372">
    <property type="entry name" value="Exo_endo_phos"/>
    <property type="match status" value="1"/>
</dbReference>
<evidence type="ECO:0000256" key="4">
    <source>
        <dbReference type="ARBA" id="ARBA00022723"/>
    </source>
</evidence>
<dbReference type="EMBL" id="JBEPMK010000008">
    <property type="protein sequence ID" value="MET3645226.1"/>
    <property type="molecule type" value="Genomic_DNA"/>
</dbReference>
<keyword evidence="5" id="KW-0227">DNA damage</keyword>
<reference evidence="11 12" key="1">
    <citation type="submission" date="2024-06" db="EMBL/GenBank/DDBJ databases">
        <title>Genomic Encyclopedia of Type Strains, Phase IV (KMG-IV): sequencing the most valuable type-strain genomes for metagenomic binning, comparative biology and taxonomic classification.</title>
        <authorList>
            <person name="Goeker M."/>
        </authorList>
    </citation>
    <scope>NUCLEOTIDE SEQUENCE [LARGE SCALE GENOMIC DNA]</scope>
    <source>
        <strain evidence="11 12">DSM 15349</strain>
    </source>
</reference>
<evidence type="ECO:0000256" key="3">
    <source>
        <dbReference type="ARBA" id="ARBA00022722"/>
    </source>
</evidence>
<evidence type="ECO:0000256" key="1">
    <source>
        <dbReference type="ARBA" id="ARBA00001936"/>
    </source>
</evidence>
<dbReference type="Proteomes" id="UP001549055">
    <property type="component" value="Unassembled WGS sequence"/>
</dbReference>
<keyword evidence="8" id="KW-0234">DNA repair</keyword>
<evidence type="ECO:0000313" key="12">
    <source>
        <dbReference type="Proteomes" id="UP001549055"/>
    </source>
</evidence>
<dbReference type="RefSeq" id="WP_354281732.1">
    <property type="nucleotide sequence ID" value="NZ_JBEPMK010000008.1"/>
</dbReference>
<dbReference type="InterPro" id="IPR051547">
    <property type="entry name" value="TDP2-like"/>
</dbReference>
<accession>A0ABV2JMT8</accession>
<proteinExistence type="predicted"/>
<dbReference type="GO" id="GO:0016787">
    <property type="term" value="F:hydrolase activity"/>
    <property type="evidence" value="ECO:0007669"/>
    <property type="project" value="UniProtKB-KW"/>
</dbReference>
<evidence type="ECO:0000259" key="10">
    <source>
        <dbReference type="Pfam" id="PF03372"/>
    </source>
</evidence>
<dbReference type="PANTHER" id="PTHR15822">
    <property type="entry name" value="TRAF AND TNF RECEPTOR-ASSOCIATED PROTEIN"/>
    <property type="match status" value="1"/>
</dbReference>
<comment type="caution">
    <text evidence="11">The sequence shown here is derived from an EMBL/GenBank/DDBJ whole genome shotgun (WGS) entry which is preliminary data.</text>
</comment>
<dbReference type="SUPFAM" id="SSF56219">
    <property type="entry name" value="DNase I-like"/>
    <property type="match status" value="1"/>
</dbReference>
<keyword evidence="11" id="KW-0255">Endonuclease</keyword>
<feature type="domain" description="Endonuclease/exonuclease/phosphatase" evidence="10">
    <location>
        <begin position="59"/>
        <end position="270"/>
    </location>
</feature>
<dbReference type="InterPro" id="IPR036691">
    <property type="entry name" value="Endo/exonu/phosph_ase_sf"/>
</dbReference>
<evidence type="ECO:0000256" key="5">
    <source>
        <dbReference type="ARBA" id="ARBA00022763"/>
    </source>
</evidence>
<feature type="transmembrane region" description="Helical" evidence="9">
    <location>
        <begin position="7"/>
        <end position="28"/>
    </location>
</feature>
<evidence type="ECO:0000313" key="11">
    <source>
        <dbReference type="EMBL" id="MET3645226.1"/>
    </source>
</evidence>
<protein>
    <submittedName>
        <fullName evidence="11">Endonuclease/exonuclease/phosphatase family metal-dependent hydrolase</fullName>
    </submittedName>
</protein>
<keyword evidence="12" id="KW-1185">Reference proteome</keyword>
<gene>
    <name evidence="11" type="ORF">ABID27_001875</name>
</gene>
<keyword evidence="9" id="KW-0812">Transmembrane</keyword>
<comment type="cofactor">
    <cofactor evidence="2">
        <name>Mg(2+)</name>
        <dbReference type="ChEBI" id="CHEBI:18420"/>
    </cofactor>
</comment>
<keyword evidence="9" id="KW-1133">Transmembrane helix</keyword>
<dbReference type="PANTHER" id="PTHR15822:SF4">
    <property type="entry name" value="TYROSYL-DNA PHOSPHODIESTERASE 2"/>
    <property type="match status" value="1"/>
</dbReference>
<sequence>MKGIVRWLRNLIFVLLLLVGSYIAYVFLDYHRIPDHQALQIVQKGKDSELEAEKDYSIMTYNVGFGAYLPDFSFFMDGGKSSWAKSETSVQQTLDAIGEMVSKENPDFSLFQEVDLAGTRSYNVNQYGLLQEHLKKQSSTFAVNYDSSFLFYPLGQPHGKNRSGLATFAKTGIKSAQRRSLPISNGFSKFFDLDRAYSVQRFAVENDKELVLINVHLSAYSQDKNVRNGQMKMLTDEMESAYAKGDYIIVGGDLNHDLEAAEGENPGGRSWTVAFPRKALGEHFSLAMDGLTDAQRLSLGHSARDANEAYQVGRTFTVTVDGFIISDNVAVTDYHLLKTGYAYSDHDPVEMRFYLKKD</sequence>